<keyword evidence="1" id="KW-0812">Transmembrane</keyword>
<dbReference type="EMBL" id="LBSX01000015">
    <property type="protein sequence ID" value="KKQ27070.1"/>
    <property type="molecule type" value="Genomic_DNA"/>
</dbReference>
<evidence type="ECO:0000259" key="2">
    <source>
        <dbReference type="Pfam" id="PF10110"/>
    </source>
</evidence>
<dbReference type="Pfam" id="PF10110">
    <property type="entry name" value="GPDPase_memb"/>
    <property type="match status" value="1"/>
</dbReference>
<organism evidence="3 4">
    <name type="scientific">Candidatus Magasanikbacteria bacterium GW2011_GWC2_37_14</name>
    <dbReference type="NCBI Taxonomy" id="1619046"/>
    <lineage>
        <taxon>Bacteria</taxon>
        <taxon>Candidatus Magasanikiibacteriota</taxon>
    </lineage>
</organism>
<comment type="caution">
    <text evidence="3">The sequence shown here is derived from an EMBL/GenBank/DDBJ whole genome shotgun (WGS) entry which is preliminary data.</text>
</comment>
<feature type="transmembrane region" description="Helical" evidence="1">
    <location>
        <begin position="214"/>
        <end position="242"/>
    </location>
</feature>
<evidence type="ECO:0000313" key="4">
    <source>
        <dbReference type="Proteomes" id="UP000034849"/>
    </source>
</evidence>
<gene>
    <name evidence="3" type="ORF">US42_C0015G0013</name>
</gene>
<feature type="transmembrane region" description="Helical" evidence="1">
    <location>
        <begin position="60"/>
        <end position="82"/>
    </location>
</feature>
<dbReference type="Proteomes" id="UP000034849">
    <property type="component" value="Unassembled WGS sequence"/>
</dbReference>
<reference evidence="3 4" key="1">
    <citation type="journal article" date="2015" name="Nature">
        <title>rRNA introns, odd ribosomes, and small enigmatic genomes across a large radiation of phyla.</title>
        <authorList>
            <person name="Brown C.T."/>
            <person name="Hug L.A."/>
            <person name="Thomas B.C."/>
            <person name="Sharon I."/>
            <person name="Castelle C.J."/>
            <person name="Singh A."/>
            <person name="Wilkins M.J."/>
            <person name="Williams K.H."/>
            <person name="Banfield J.F."/>
        </authorList>
    </citation>
    <scope>NUCLEOTIDE SEQUENCE [LARGE SCALE GENOMIC DNA]</scope>
</reference>
<dbReference type="InterPro" id="IPR018476">
    <property type="entry name" value="GlyceroP-diester-Pdiesterase_M"/>
</dbReference>
<feature type="domain" description="Glycerophosphoryl diester phosphodiesterase membrane" evidence="2">
    <location>
        <begin position="117"/>
        <end position="247"/>
    </location>
</feature>
<evidence type="ECO:0000313" key="3">
    <source>
        <dbReference type="EMBL" id="KKQ27070.1"/>
    </source>
</evidence>
<protein>
    <recommendedName>
        <fullName evidence="2">Glycerophosphoryl diester phosphodiesterase membrane domain-containing protein</fullName>
    </recommendedName>
</protein>
<dbReference type="AlphaFoldDB" id="A0A0G0GLP1"/>
<keyword evidence="1" id="KW-1133">Transmembrane helix</keyword>
<feature type="transmembrane region" description="Helical" evidence="1">
    <location>
        <begin position="103"/>
        <end position="123"/>
    </location>
</feature>
<accession>A0A0G0GLP1</accession>
<feature type="transmembrane region" description="Helical" evidence="1">
    <location>
        <begin position="129"/>
        <end position="151"/>
    </location>
</feature>
<keyword evidence="1" id="KW-0472">Membrane</keyword>
<name>A0A0G0GLP1_9BACT</name>
<feature type="transmembrane region" description="Helical" evidence="1">
    <location>
        <begin position="26"/>
        <end position="48"/>
    </location>
</feature>
<dbReference type="STRING" id="1619046.US42_C0015G0013"/>
<evidence type="ECO:0000256" key="1">
    <source>
        <dbReference type="SAM" id="Phobius"/>
    </source>
</evidence>
<proteinExistence type="predicted"/>
<feature type="transmembrane region" description="Helical" evidence="1">
    <location>
        <begin position="172"/>
        <end position="194"/>
    </location>
</feature>
<sequence>MLISVKEIINQSFELYQKNYQTFFKYLGLLFIPTGIIAITTTLIGRLMSVVGTFGFSVPLIIYLLLIIVASLASMWLTIAFTKTVASTYLKQPVLEIKDNIQNTVHLIWPTILVSILTSLIIFGGFLLLIIPAAIFALWYAFSMYGVILENKTVLEALKFSKSLVKGRWWSVWWRMAAPAIVFGFVLLSCQWLLGLPFSTIVNNINQNNITLFILGSIFTLLSTFISLLFTPLNTAAVVILYESLKNNPVKETTDPLNPPQS</sequence>